<comment type="caution">
    <text evidence="3">The sequence shown here is derived from an EMBL/GenBank/DDBJ whole genome shotgun (WGS) entry which is preliminary data.</text>
</comment>
<evidence type="ECO:0000256" key="1">
    <source>
        <dbReference type="ARBA" id="ARBA00022614"/>
    </source>
</evidence>
<keyword evidence="4" id="KW-1185">Reference proteome</keyword>
<dbReference type="EMBL" id="BAAAHQ010000011">
    <property type="protein sequence ID" value="GAA0925077.1"/>
    <property type="molecule type" value="Genomic_DNA"/>
</dbReference>
<dbReference type="Proteomes" id="UP001501578">
    <property type="component" value="Unassembled WGS sequence"/>
</dbReference>
<name>A0ABN1P9N6_9ACTN</name>
<keyword evidence="1" id="KW-0433">Leucine-rich repeat</keyword>
<sequence length="650" mass="70621">MIPNLPALRALLPTATPTRAWRAVRELAIVAPHVTRPALELAGEFAEIALPPTKRLLKIWQKTPDPDGFAEFIVAPAFVREGRTELPVKGSSLPVGLRHLTNLRRVELSRSADYIDVSELSGLTELTALSLRGAVRITDFSPLAELTRLENLDLGDTRISDLSPLLGLRRLARLNLSRTKVASLEGFVDAFPHLTELDVTSCDAIDDVRPLSGASNLRSLDVSWTSVTDLTGLRDLPALEELTVGEKLVSLDGLDALPSLRKLAFGPGSDLKHLAPGGPHPQVTELDLRFTSLPDLSIVSRFPSVTEISLSASNHVTSLEPLRGHPSLAKVQLTLTTRLKDLSPLGDLPALRELELFNVRRRDLSQLAGLPPLAKLEISGSNQLIRLNGIPEVRSLHLDGCPALSDLTALGEWVEELTITMYSSVRELRQITRLRGLKRLRMDGGHPIRINSLADLRGLDALTELTIGAHEPISLNGLERLPALRELDFPGKNPVTDLDKVGHPHLKKLDLAYRPLPGLGWLSAFPALTEILISPESGITSLDELAGNPSITTVGLFGPQVKDLSVLATLPALRELRIGDVDDFDTWVLPAALPGVEKLSILSVPGTRTLDGLPKMPDLRYAHISYCPKLSDLGPLRDVPAEISDCPKLA</sequence>
<dbReference type="PANTHER" id="PTHR46652">
    <property type="entry name" value="LEUCINE-RICH REPEAT AND IQ DOMAIN-CONTAINING PROTEIN 1-RELATED"/>
    <property type="match status" value="1"/>
</dbReference>
<evidence type="ECO:0000256" key="2">
    <source>
        <dbReference type="ARBA" id="ARBA00022737"/>
    </source>
</evidence>
<evidence type="ECO:0008006" key="5">
    <source>
        <dbReference type="Google" id="ProtNLM"/>
    </source>
</evidence>
<dbReference type="InterPro" id="IPR032675">
    <property type="entry name" value="LRR_dom_sf"/>
</dbReference>
<evidence type="ECO:0000313" key="3">
    <source>
        <dbReference type="EMBL" id="GAA0925077.1"/>
    </source>
</evidence>
<dbReference type="SUPFAM" id="SSF52058">
    <property type="entry name" value="L domain-like"/>
    <property type="match status" value="2"/>
</dbReference>
<organism evidence="3 4">
    <name type="scientific">Nonomuraea longicatena</name>
    <dbReference type="NCBI Taxonomy" id="83682"/>
    <lineage>
        <taxon>Bacteria</taxon>
        <taxon>Bacillati</taxon>
        <taxon>Actinomycetota</taxon>
        <taxon>Actinomycetes</taxon>
        <taxon>Streptosporangiales</taxon>
        <taxon>Streptosporangiaceae</taxon>
        <taxon>Nonomuraea</taxon>
    </lineage>
</organism>
<dbReference type="InterPro" id="IPR050836">
    <property type="entry name" value="SDS22/Internalin_LRR"/>
</dbReference>
<protein>
    <recommendedName>
        <fullName evidence="5">Leucine-rich repeat domain-containing protein</fullName>
    </recommendedName>
</protein>
<dbReference type="PROSITE" id="PS51450">
    <property type="entry name" value="LRR"/>
    <property type="match status" value="1"/>
</dbReference>
<evidence type="ECO:0000313" key="4">
    <source>
        <dbReference type="Proteomes" id="UP001501578"/>
    </source>
</evidence>
<dbReference type="InterPro" id="IPR001611">
    <property type="entry name" value="Leu-rich_rpt"/>
</dbReference>
<dbReference type="Gene3D" id="3.80.10.10">
    <property type="entry name" value="Ribonuclease Inhibitor"/>
    <property type="match status" value="3"/>
</dbReference>
<accession>A0ABN1P9N6</accession>
<dbReference type="RefSeq" id="WP_343950094.1">
    <property type="nucleotide sequence ID" value="NZ_BAAAHQ010000011.1"/>
</dbReference>
<reference evidence="3 4" key="1">
    <citation type="journal article" date="2019" name="Int. J. Syst. Evol. Microbiol.">
        <title>The Global Catalogue of Microorganisms (GCM) 10K type strain sequencing project: providing services to taxonomists for standard genome sequencing and annotation.</title>
        <authorList>
            <consortium name="The Broad Institute Genomics Platform"/>
            <consortium name="The Broad Institute Genome Sequencing Center for Infectious Disease"/>
            <person name="Wu L."/>
            <person name="Ma J."/>
        </authorList>
    </citation>
    <scope>NUCLEOTIDE SEQUENCE [LARGE SCALE GENOMIC DNA]</scope>
    <source>
        <strain evidence="3 4">JCM 11136</strain>
    </source>
</reference>
<dbReference type="PANTHER" id="PTHR46652:SF3">
    <property type="entry name" value="LEUCINE-RICH REPEAT-CONTAINING PROTEIN 9"/>
    <property type="match status" value="1"/>
</dbReference>
<gene>
    <name evidence="3" type="ORF">GCM10009560_26270</name>
</gene>
<keyword evidence="2" id="KW-0677">Repeat</keyword>
<proteinExistence type="predicted"/>